<keyword evidence="3" id="KW-1185">Reference proteome</keyword>
<evidence type="ECO:0000256" key="1">
    <source>
        <dbReference type="SAM" id="MobiDB-lite"/>
    </source>
</evidence>
<evidence type="ECO:0000313" key="2">
    <source>
        <dbReference type="EMBL" id="MBB3930871.1"/>
    </source>
</evidence>
<accession>A0A840APT8</accession>
<comment type="caution">
    <text evidence="2">The sequence shown here is derived from an EMBL/GenBank/DDBJ whole genome shotgun (WGS) entry which is preliminary data.</text>
</comment>
<feature type="region of interest" description="Disordered" evidence="1">
    <location>
        <begin position="22"/>
        <end position="43"/>
    </location>
</feature>
<organism evidence="2 3">
    <name type="scientific">Kaistia hirudinis</name>
    <dbReference type="NCBI Taxonomy" id="1293440"/>
    <lineage>
        <taxon>Bacteria</taxon>
        <taxon>Pseudomonadati</taxon>
        <taxon>Pseudomonadota</taxon>
        <taxon>Alphaproteobacteria</taxon>
        <taxon>Hyphomicrobiales</taxon>
        <taxon>Kaistiaceae</taxon>
        <taxon>Kaistia</taxon>
    </lineage>
</organism>
<reference evidence="2 3" key="1">
    <citation type="submission" date="2020-08" db="EMBL/GenBank/DDBJ databases">
        <title>Genomic Encyclopedia of Type Strains, Phase IV (KMG-IV): sequencing the most valuable type-strain genomes for metagenomic binning, comparative biology and taxonomic classification.</title>
        <authorList>
            <person name="Goeker M."/>
        </authorList>
    </citation>
    <scope>NUCLEOTIDE SEQUENCE [LARGE SCALE GENOMIC DNA]</scope>
    <source>
        <strain evidence="2 3">DSM 25966</strain>
    </source>
</reference>
<evidence type="ECO:0000313" key="3">
    <source>
        <dbReference type="Proteomes" id="UP000553963"/>
    </source>
</evidence>
<dbReference type="RefSeq" id="WP_183398485.1">
    <property type="nucleotide sequence ID" value="NZ_JACIDS010000002.1"/>
</dbReference>
<protein>
    <submittedName>
        <fullName evidence="2">Uncharacterized protein</fullName>
    </submittedName>
</protein>
<name>A0A840APT8_9HYPH</name>
<dbReference type="AlphaFoldDB" id="A0A840APT8"/>
<dbReference type="EMBL" id="JACIDS010000002">
    <property type="protein sequence ID" value="MBB3930871.1"/>
    <property type="molecule type" value="Genomic_DNA"/>
</dbReference>
<sequence>MIMMIASQILIEAFRAATIRATRAQRESPRERRGRRVSSGKPSLLFKPIAYMDRPSQ</sequence>
<proteinExistence type="predicted"/>
<dbReference type="Proteomes" id="UP000553963">
    <property type="component" value="Unassembled WGS sequence"/>
</dbReference>
<gene>
    <name evidence="2" type="ORF">GGR25_001910</name>
</gene>